<protein>
    <recommendedName>
        <fullName evidence="4">Periplasmic protein</fullName>
    </recommendedName>
</protein>
<feature type="transmembrane region" description="Helical" evidence="1">
    <location>
        <begin position="29"/>
        <end position="48"/>
    </location>
</feature>
<organism evidence="2 3">
    <name type="scientific">Kosakonia oryzendophytica</name>
    <dbReference type="NCBI Taxonomy" id="1005665"/>
    <lineage>
        <taxon>Bacteria</taxon>
        <taxon>Pseudomonadati</taxon>
        <taxon>Pseudomonadota</taxon>
        <taxon>Gammaproteobacteria</taxon>
        <taxon>Enterobacterales</taxon>
        <taxon>Enterobacteriaceae</taxon>
        <taxon>Kosakonia</taxon>
    </lineage>
</organism>
<name>A0A1C4DD36_9ENTR</name>
<proteinExistence type="predicted"/>
<evidence type="ECO:0000313" key="3">
    <source>
        <dbReference type="Proteomes" id="UP000198975"/>
    </source>
</evidence>
<evidence type="ECO:0000313" key="2">
    <source>
        <dbReference type="EMBL" id="SCC29287.1"/>
    </source>
</evidence>
<dbReference type="AlphaFoldDB" id="A0A1C4DD36"/>
<dbReference type="EMBL" id="FMAY01000011">
    <property type="protein sequence ID" value="SCC29287.1"/>
    <property type="molecule type" value="Genomic_DNA"/>
</dbReference>
<gene>
    <name evidence="2" type="ORF">GA0061071_111127</name>
</gene>
<accession>A0A1C4DD36</accession>
<evidence type="ECO:0008006" key="4">
    <source>
        <dbReference type="Google" id="ProtNLM"/>
    </source>
</evidence>
<sequence>MKMPHAIFFSQSVCGEVISGKNGGGQGGAQWVAIRIVTLTVLPGYTSIKNYLIFQRIRERSMFQLRPGCLAMVIGAQTANGRGNIGKSVELFGLCQPGERMLNPVNGVMTELPRNATRALWLVIGNVTAFDGQHGFAFVRAEHLMPLMPDSQPQDVLERVID</sequence>
<reference evidence="3" key="1">
    <citation type="submission" date="2016-08" db="EMBL/GenBank/DDBJ databases">
        <authorList>
            <person name="Varghese N."/>
            <person name="Submissions Spin"/>
        </authorList>
    </citation>
    <scope>NUCLEOTIDE SEQUENCE [LARGE SCALE GENOMIC DNA]</scope>
    <source>
        <strain evidence="3">REICA_082</strain>
    </source>
</reference>
<keyword evidence="1" id="KW-0472">Membrane</keyword>
<keyword evidence="1" id="KW-0812">Transmembrane</keyword>
<keyword evidence="3" id="KW-1185">Reference proteome</keyword>
<dbReference type="Proteomes" id="UP000198975">
    <property type="component" value="Unassembled WGS sequence"/>
</dbReference>
<keyword evidence="1" id="KW-1133">Transmembrane helix</keyword>
<evidence type="ECO:0000256" key="1">
    <source>
        <dbReference type="SAM" id="Phobius"/>
    </source>
</evidence>